<dbReference type="EMBL" id="JAYMRP010000002">
    <property type="protein sequence ID" value="MFB8771525.1"/>
    <property type="molecule type" value="Genomic_DNA"/>
</dbReference>
<evidence type="ECO:0008006" key="5">
    <source>
        <dbReference type="Google" id="ProtNLM"/>
    </source>
</evidence>
<keyword evidence="4" id="KW-1185">Reference proteome</keyword>
<feature type="compositionally biased region" description="Basic and acidic residues" evidence="1">
    <location>
        <begin position="1"/>
        <end position="10"/>
    </location>
</feature>
<gene>
    <name evidence="3" type="ORF">VSS16_02025</name>
</gene>
<feature type="transmembrane region" description="Helical" evidence="2">
    <location>
        <begin position="57"/>
        <end position="79"/>
    </location>
</feature>
<keyword evidence="2" id="KW-0472">Membrane</keyword>
<reference evidence="3 4" key="1">
    <citation type="submission" date="2024-01" db="EMBL/GenBank/DDBJ databases">
        <title>Genome mining of biosynthetic gene clusters to explore secondary metabolites of Streptomyces sp.</title>
        <authorList>
            <person name="Baig A."/>
            <person name="Ajitkumar Shintre N."/>
            <person name="Kumar H."/>
            <person name="Anbarasu A."/>
            <person name="Ramaiah S."/>
        </authorList>
    </citation>
    <scope>NUCLEOTIDE SEQUENCE [LARGE SCALE GENOMIC DNA]</scope>
    <source>
        <strain evidence="3 4">A57</strain>
    </source>
</reference>
<protein>
    <recommendedName>
        <fullName evidence="5">DUF4352 domain-containing protein</fullName>
    </recommendedName>
</protein>
<proteinExistence type="predicted"/>
<keyword evidence="2" id="KW-1133">Transmembrane helix</keyword>
<evidence type="ECO:0000256" key="1">
    <source>
        <dbReference type="SAM" id="MobiDB-lite"/>
    </source>
</evidence>
<feature type="compositionally biased region" description="Pro residues" evidence="1">
    <location>
        <begin position="27"/>
        <end position="43"/>
    </location>
</feature>
<comment type="caution">
    <text evidence="3">The sequence shown here is derived from an EMBL/GenBank/DDBJ whole genome shotgun (WGS) entry which is preliminary data.</text>
</comment>
<evidence type="ECO:0000256" key="2">
    <source>
        <dbReference type="SAM" id="Phobius"/>
    </source>
</evidence>
<keyword evidence="2" id="KW-0812">Transmembrane</keyword>
<evidence type="ECO:0000313" key="4">
    <source>
        <dbReference type="Proteomes" id="UP001585080"/>
    </source>
</evidence>
<evidence type="ECO:0000313" key="3">
    <source>
        <dbReference type="EMBL" id="MFB8771525.1"/>
    </source>
</evidence>
<sequence length="212" mass="22434">MTDSTSERPEATPTPTPTQVTHIPTQPGTPLPPQPPTAPPYGYPAPTAGGGTRKGGLIAIGVVIGLLLAGGGFGAWWAVNDGDDGGYPTGHVEVSDGKLVTDDDLYGEECDDTDAFSYNDCDSTSTDTTYQFDYEITNKGDGFANYSVVVNAFDEDGDYIGQTYIGATHLAAGKTEAEEGTFNEYDSFEDGHDVSDIESVEVAYVERRPLAN</sequence>
<organism evidence="3 4">
    <name type="scientific">Streptomyces broussonetiae</name>
    <dbReference type="NCBI Taxonomy" id="2686304"/>
    <lineage>
        <taxon>Bacteria</taxon>
        <taxon>Bacillati</taxon>
        <taxon>Actinomycetota</taxon>
        <taxon>Actinomycetes</taxon>
        <taxon>Kitasatosporales</taxon>
        <taxon>Streptomycetaceae</taxon>
        <taxon>Streptomyces</taxon>
    </lineage>
</organism>
<feature type="region of interest" description="Disordered" evidence="1">
    <location>
        <begin position="1"/>
        <end position="47"/>
    </location>
</feature>
<feature type="compositionally biased region" description="Low complexity" evidence="1">
    <location>
        <begin position="11"/>
        <end position="26"/>
    </location>
</feature>
<dbReference type="RefSeq" id="WP_376730576.1">
    <property type="nucleotide sequence ID" value="NZ_JAYMRP010000002.1"/>
</dbReference>
<accession>A0ABV5E3W1</accession>
<name>A0ABV5E3W1_9ACTN</name>
<dbReference type="Proteomes" id="UP001585080">
    <property type="component" value="Unassembled WGS sequence"/>
</dbReference>